<evidence type="ECO:0000313" key="1">
    <source>
        <dbReference type="EMBL" id="AWM39422.1"/>
    </source>
</evidence>
<dbReference type="Proteomes" id="UP000245802">
    <property type="component" value="Chromosome"/>
</dbReference>
<proteinExistence type="predicted"/>
<protein>
    <submittedName>
        <fullName evidence="1">Uncharacterized protein</fullName>
    </submittedName>
</protein>
<dbReference type="KEGG" id="gog:C1280_22150"/>
<reference evidence="1 2" key="1">
    <citation type="submission" date="2018-01" db="EMBL/GenBank/DDBJ databases">
        <title>G. obscuriglobus.</title>
        <authorList>
            <person name="Franke J."/>
            <person name="Blomberg W."/>
            <person name="Selmecki A."/>
        </authorList>
    </citation>
    <scope>NUCLEOTIDE SEQUENCE [LARGE SCALE GENOMIC DNA]</scope>
    <source>
        <strain evidence="1 2">DSM 5831</strain>
    </source>
</reference>
<evidence type="ECO:0000313" key="2">
    <source>
        <dbReference type="Proteomes" id="UP000245802"/>
    </source>
</evidence>
<dbReference type="AlphaFoldDB" id="A0A2Z3H517"/>
<organism evidence="1 2">
    <name type="scientific">Gemmata obscuriglobus</name>
    <dbReference type="NCBI Taxonomy" id="114"/>
    <lineage>
        <taxon>Bacteria</taxon>
        <taxon>Pseudomonadati</taxon>
        <taxon>Planctomycetota</taxon>
        <taxon>Planctomycetia</taxon>
        <taxon>Gemmatales</taxon>
        <taxon>Gemmataceae</taxon>
        <taxon>Gemmata</taxon>
    </lineage>
</organism>
<sequence length="176" mass="19627">MTKDEWLSCTDAMAMLQFLRDQPVCRPSSRQLRLLACACCRHGWDLLTDQRSRNAVEIGERYADGRASDRKRRSAYRAASDAARAMLGDIERAEQATGTYDTDELDAAGAALTTVLTNHQLRLFGRLANWDKVVYLARYRVGRKLWEDLPSAEDVAPRLVRDILGGPFGPVAGSPV</sequence>
<accession>A0A2Z3H517</accession>
<name>A0A2Z3H517_9BACT</name>
<keyword evidence="2" id="KW-1185">Reference proteome</keyword>
<dbReference type="EMBL" id="CP025958">
    <property type="protein sequence ID" value="AWM39422.1"/>
    <property type="molecule type" value="Genomic_DNA"/>
</dbReference>
<gene>
    <name evidence="1" type="ORF">C1280_22150</name>
</gene>